<evidence type="ECO:0000256" key="1">
    <source>
        <dbReference type="ARBA" id="ARBA00004141"/>
    </source>
</evidence>
<gene>
    <name evidence="8" type="ORF">KI688_009701</name>
</gene>
<name>A0A9P7Y2M5_9FUNG</name>
<dbReference type="AlphaFoldDB" id="A0A9P7Y2M5"/>
<dbReference type="InterPro" id="IPR011701">
    <property type="entry name" value="MFS"/>
</dbReference>
<keyword evidence="3 7" id="KW-0812">Transmembrane</keyword>
<comment type="subcellular location">
    <subcellularLocation>
        <location evidence="1">Membrane</location>
        <topology evidence="1">Multi-pass membrane protein</topology>
    </subcellularLocation>
</comment>
<dbReference type="InterPro" id="IPR036259">
    <property type="entry name" value="MFS_trans_sf"/>
</dbReference>
<protein>
    <recommendedName>
        <fullName evidence="10">Major facilitator superfamily (MFS) profile domain-containing protein</fullName>
    </recommendedName>
</protein>
<feature type="transmembrane region" description="Helical" evidence="7">
    <location>
        <begin position="233"/>
        <end position="255"/>
    </location>
</feature>
<evidence type="ECO:0008006" key="10">
    <source>
        <dbReference type="Google" id="ProtNLM"/>
    </source>
</evidence>
<dbReference type="OrthoDB" id="2985014at2759"/>
<dbReference type="EMBL" id="JAHRHY010000004">
    <property type="protein sequence ID" value="KAG9070364.1"/>
    <property type="molecule type" value="Genomic_DNA"/>
</dbReference>
<reference evidence="8" key="1">
    <citation type="submission" date="2021-06" db="EMBL/GenBank/DDBJ databases">
        <title>Genome Sequence of Mortierella hyaline Strain SCG-10, a Cold-Adapted, Nitrate-Reducing Fungus Isolated from Soil in Minnesota, USA.</title>
        <authorList>
            <person name="Aldossari N."/>
        </authorList>
    </citation>
    <scope>NUCLEOTIDE SEQUENCE</scope>
    <source>
        <strain evidence="8">SCG-10</strain>
    </source>
</reference>
<sequence>MSVLGNNSNRDDDTKDNTTPTWHQQQQDQPVVTRIMSNPVSDSDTLNNDSPHLHQPPAATTSAGAEVTGFSSDPEKGNYNNKDMSIQISRSSTDSTTTTVLDPVAIKKLRTKIDWRLVPLVSVLYLCAFLDRVNIAGPRRWISFVMVVWGGIMMSMSAVTNAAGLLAARFFLGVAECGLFPGVVYLFSLWYTRDEQALRNGVFFSSATMAGAFGGVLAWGLEQMEGVRGLHGWQWIFLLEGLPTVLLAVVVLYFLPDFPETATFLTPEEKDLTIQRLRIDAGPATETDFSWKQCWMVFRDWKTYMHMTTYILSTIPLYSLAFFLPSIVIGFKLE</sequence>
<dbReference type="PANTHER" id="PTHR43791:SF36">
    <property type="entry name" value="TRANSPORTER, PUTATIVE (AFU_ORTHOLOGUE AFUA_6G08340)-RELATED"/>
    <property type="match status" value="1"/>
</dbReference>
<feature type="region of interest" description="Disordered" evidence="6">
    <location>
        <begin position="1"/>
        <end position="81"/>
    </location>
</feature>
<feature type="transmembrane region" description="Helical" evidence="7">
    <location>
        <begin position="310"/>
        <end position="331"/>
    </location>
</feature>
<keyword evidence="4 7" id="KW-1133">Transmembrane helix</keyword>
<dbReference type="PANTHER" id="PTHR43791">
    <property type="entry name" value="PERMEASE-RELATED"/>
    <property type="match status" value="1"/>
</dbReference>
<evidence type="ECO:0000256" key="3">
    <source>
        <dbReference type="ARBA" id="ARBA00022692"/>
    </source>
</evidence>
<keyword evidence="5 7" id="KW-0472">Membrane</keyword>
<keyword evidence="2" id="KW-0813">Transport</keyword>
<feature type="transmembrane region" description="Helical" evidence="7">
    <location>
        <begin position="202"/>
        <end position="221"/>
    </location>
</feature>
<evidence type="ECO:0000256" key="2">
    <source>
        <dbReference type="ARBA" id="ARBA00022448"/>
    </source>
</evidence>
<dbReference type="GO" id="GO:0022857">
    <property type="term" value="F:transmembrane transporter activity"/>
    <property type="evidence" value="ECO:0007669"/>
    <property type="project" value="InterPro"/>
</dbReference>
<dbReference type="GO" id="GO:0016020">
    <property type="term" value="C:membrane"/>
    <property type="evidence" value="ECO:0007669"/>
    <property type="project" value="UniProtKB-SubCell"/>
</dbReference>
<dbReference type="Pfam" id="PF07690">
    <property type="entry name" value="MFS_1"/>
    <property type="match status" value="1"/>
</dbReference>
<keyword evidence="9" id="KW-1185">Reference proteome</keyword>
<comment type="caution">
    <text evidence="8">The sequence shown here is derived from an EMBL/GenBank/DDBJ whole genome shotgun (WGS) entry which is preliminary data.</text>
</comment>
<feature type="transmembrane region" description="Helical" evidence="7">
    <location>
        <begin position="170"/>
        <end position="190"/>
    </location>
</feature>
<evidence type="ECO:0000256" key="5">
    <source>
        <dbReference type="ARBA" id="ARBA00023136"/>
    </source>
</evidence>
<accession>A0A9P7Y2M5</accession>
<evidence type="ECO:0000313" key="9">
    <source>
        <dbReference type="Proteomes" id="UP000707451"/>
    </source>
</evidence>
<evidence type="ECO:0000313" key="8">
    <source>
        <dbReference type="EMBL" id="KAG9070364.1"/>
    </source>
</evidence>
<dbReference type="SUPFAM" id="SSF103473">
    <property type="entry name" value="MFS general substrate transporter"/>
    <property type="match status" value="1"/>
</dbReference>
<evidence type="ECO:0000256" key="7">
    <source>
        <dbReference type="SAM" id="Phobius"/>
    </source>
</evidence>
<organism evidence="8 9">
    <name type="scientific">Linnemannia hyalina</name>
    <dbReference type="NCBI Taxonomy" id="64524"/>
    <lineage>
        <taxon>Eukaryota</taxon>
        <taxon>Fungi</taxon>
        <taxon>Fungi incertae sedis</taxon>
        <taxon>Mucoromycota</taxon>
        <taxon>Mortierellomycotina</taxon>
        <taxon>Mortierellomycetes</taxon>
        <taxon>Mortierellales</taxon>
        <taxon>Mortierellaceae</taxon>
        <taxon>Linnemannia</taxon>
    </lineage>
</organism>
<feature type="compositionally biased region" description="Polar residues" evidence="6">
    <location>
        <begin position="17"/>
        <end position="50"/>
    </location>
</feature>
<evidence type="ECO:0000256" key="4">
    <source>
        <dbReference type="ARBA" id="ARBA00022989"/>
    </source>
</evidence>
<evidence type="ECO:0000256" key="6">
    <source>
        <dbReference type="SAM" id="MobiDB-lite"/>
    </source>
</evidence>
<dbReference type="Proteomes" id="UP000707451">
    <property type="component" value="Unassembled WGS sequence"/>
</dbReference>
<dbReference type="Gene3D" id="1.20.1250.20">
    <property type="entry name" value="MFS general substrate transporter like domains"/>
    <property type="match status" value="1"/>
</dbReference>
<proteinExistence type="predicted"/>
<feature type="transmembrane region" description="Helical" evidence="7">
    <location>
        <begin position="141"/>
        <end position="163"/>
    </location>
</feature>